<dbReference type="InterPro" id="IPR036322">
    <property type="entry name" value="WD40_repeat_dom_sf"/>
</dbReference>
<accession>G0U3Y9</accession>
<dbReference type="EMBL" id="HE573026">
    <property type="protein sequence ID" value="CCC52150.1"/>
    <property type="molecule type" value="Genomic_DNA"/>
</dbReference>
<dbReference type="InterPro" id="IPR048720">
    <property type="entry name" value="PROPPIN"/>
</dbReference>
<dbReference type="SUPFAM" id="SSF50978">
    <property type="entry name" value="WD40 repeat-like"/>
    <property type="match status" value="1"/>
</dbReference>
<protein>
    <submittedName>
        <fullName evidence="4">Uncharacterized protein</fullName>
    </submittedName>
</protein>
<dbReference type="VEuPathDB" id="TriTrypDB:TvY486_1011930"/>
<sequence length="433" mass="47454">MTSTVSPERRVTCVAWNGEGSNLAVGLSHGFIIYSTELLLDSEARFCEIVYKPVVGGAGLLALHGQSNLILVAGWAPSYSAVATIYDLSVKSERDDEDDHSVLARAKLFSEINALRLHPRLVMIGVSSGYVCVFDHTLKTLKTYQVHAQRFFERRNSADTVALATTLDSQMGSGVCFSVLCGVILGPTAGSVRCLHYIGERRITFGPLQPSLKDFGEEIVDPLKEKVVELHFNEVQRIAITSEGRRALTVSERGTMLKLLDVRRGVVIAQFSRGTTPKNVLALALHLSLEYTVALCVSETGTLHAFCLPTTDVSNYHAVEAAEARARDFKLVQKWNDYRNSISHQLCFALSEDGLCNDSARTNNRHHTMFSAAIRALPVKGSYIALIVQHNVTPSGTSANARLLSIRMNLSPSATEGNKAEIVRSFCFPKNEL</sequence>
<dbReference type="PANTHER" id="PTHR11227">
    <property type="entry name" value="WD-REPEAT PROTEIN INTERACTING WITH PHOSPHOINOSIDES WIPI -RELATED"/>
    <property type="match status" value="1"/>
</dbReference>
<evidence type="ECO:0000256" key="2">
    <source>
        <dbReference type="ARBA" id="ARBA00022737"/>
    </source>
</evidence>
<evidence type="ECO:0000256" key="1">
    <source>
        <dbReference type="ARBA" id="ARBA00022574"/>
    </source>
</evidence>
<reference evidence="4" key="1">
    <citation type="journal article" date="2012" name="Proc. Natl. Acad. Sci. U.S.A.">
        <title>Antigenic diversity is generated by distinct evolutionary mechanisms in African trypanosome species.</title>
        <authorList>
            <person name="Jackson A.P."/>
            <person name="Berry A."/>
            <person name="Aslett M."/>
            <person name="Allison H.C."/>
            <person name="Burton P."/>
            <person name="Vavrova-Anderson J."/>
            <person name="Brown R."/>
            <person name="Browne H."/>
            <person name="Corton N."/>
            <person name="Hauser H."/>
            <person name="Gamble J."/>
            <person name="Gilderthorp R."/>
            <person name="Marcello L."/>
            <person name="McQuillan J."/>
            <person name="Otto T.D."/>
            <person name="Quail M.A."/>
            <person name="Sanders M.J."/>
            <person name="van Tonder A."/>
            <person name="Ginger M.L."/>
            <person name="Field M.C."/>
            <person name="Barry J.D."/>
            <person name="Hertz-Fowler C."/>
            <person name="Berriman M."/>
        </authorList>
    </citation>
    <scope>NUCLEOTIDE SEQUENCE</scope>
    <source>
        <strain evidence="4">Y486</strain>
    </source>
</reference>
<dbReference type="OMA" id="ICYATER"/>
<dbReference type="InterPro" id="IPR015943">
    <property type="entry name" value="WD40/YVTN_repeat-like_dom_sf"/>
</dbReference>
<proteinExistence type="inferred from homology"/>
<name>G0U3Y9_TRYVY</name>
<evidence type="ECO:0000256" key="3">
    <source>
        <dbReference type="ARBA" id="ARBA00025740"/>
    </source>
</evidence>
<comment type="similarity">
    <text evidence="3">Belongs to the WD repeat PROPPIN family.</text>
</comment>
<keyword evidence="2" id="KW-0677">Repeat</keyword>
<dbReference type="AlphaFoldDB" id="G0U3Y9"/>
<gene>
    <name evidence="4" type="ORF">TVY486_1011930</name>
</gene>
<evidence type="ECO:0000313" key="4">
    <source>
        <dbReference type="EMBL" id="CCC52150.1"/>
    </source>
</evidence>
<organism evidence="4">
    <name type="scientific">Trypanosoma vivax (strain Y486)</name>
    <dbReference type="NCBI Taxonomy" id="1055687"/>
    <lineage>
        <taxon>Eukaryota</taxon>
        <taxon>Discoba</taxon>
        <taxon>Euglenozoa</taxon>
        <taxon>Kinetoplastea</taxon>
        <taxon>Metakinetoplastina</taxon>
        <taxon>Trypanosomatida</taxon>
        <taxon>Trypanosomatidae</taxon>
        <taxon>Trypanosoma</taxon>
        <taxon>Duttonella</taxon>
    </lineage>
</organism>
<keyword evidence="1" id="KW-0853">WD repeat</keyword>
<dbReference type="Gene3D" id="2.130.10.10">
    <property type="entry name" value="YVTN repeat-like/Quinoprotein amine dehydrogenase"/>
    <property type="match status" value="1"/>
</dbReference>